<keyword evidence="2" id="KW-1185">Reference proteome</keyword>
<dbReference type="EMBL" id="PVQB02000043">
    <property type="protein sequence ID" value="KAF4344683.1"/>
    <property type="molecule type" value="Genomic_DNA"/>
</dbReference>
<evidence type="ECO:0000313" key="1">
    <source>
        <dbReference type="EMBL" id="KAF4344683.1"/>
    </source>
</evidence>
<name>A0A9P5E5B0_9HYPO</name>
<comment type="caution">
    <text evidence="1">The sequence shown here is derived from an EMBL/GenBank/DDBJ whole genome shotgun (WGS) entry which is preliminary data.</text>
</comment>
<accession>A0A9P5E5B0</accession>
<sequence>MPEPMALLPLMVDTDENLEWPAENVDEQQDEKLLRLSDILWLPEAGDVLYSVQRLDLLGLSPSVLLRWGAGAYSILGNYNTNEGQGNYSPPYVLRSTTFVVIASCILAAPPKSLPQKDFVRSLADQYLSVKSSHQRPKAYEFDYWIAC</sequence>
<proteinExistence type="predicted"/>
<reference evidence="1" key="2">
    <citation type="submission" date="2020-02" db="EMBL/GenBank/DDBJ databases">
        <title>Identification and distribution of gene clusters putatively required for synthesis of sphingolipid metabolism inhibitors in phylogenetically diverse species of the filamentous fungus Fusarium.</title>
        <authorList>
            <person name="Kim H.-S."/>
            <person name="Busman M."/>
            <person name="Brown D.W."/>
            <person name="Divon H."/>
            <person name="Uhlig S."/>
            <person name="Proctor R.H."/>
        </authorList>
    </citation>
    <scope>NUCLEOTIDE SEQUENCE</scope>
    <source>
        <strain evidence="1">NRRL 25174</strain>
    </source>
</reference>
<reference evidence="1" key="1">
    <citation type="journal article" date="2017" name="Mycologia">
        <title>Fusarium algeriense, sp. nov., a novel toxigenic crown rot pathogen of durum wheat from Algeria is nested in the Fusarium burgessii species complex.</title>
        <authorList>
            <person name="Laraba I."/>
            <person name="Keddad A."/>
            <person name="Boureghda H."/>
            <person name="Abdallah N."/>
            <person name="Vaughan M.M."/>
            <person name="Proctor R.H."/>
            <person name="Busman M."/>
            <person name="O'Donnell K."/>
        </authorList>
    </citation>
    <scope>NUCLEOTIDE SEQUENCE</scope>
    <source>
        <strain evidence="1">NRRL 25174</strain>
    </source>
</reference>
<dbReference type="AlphaFoldDB" id="A0A9P5E5B0"/>
<gene>
    <name evidence="1" type="ORF">FBEOM_1350</name>
</gene>
<organism evidence="1 2">
    <name type="scientific">Fusarium beomiforme</name>
    <dbReference type="NCBI Taxonomy" id="44412"/>
    <lineage>
        <taxon>Eukaryota</taxon>
        <taxon>Fungi</taxon>
        <taxon>Dikarya</taxon>
        <taxon>Ascomycota</taxon>
        <taxon>Pezizomycotina</taxon>
        <taxon>Sordariomycetes</taxon>
        <taxon>Hypocreomycetidae</taxon>
        <taxon>Hypocreales</taxon>
        <taxon>Nectriaceae</taxon>
        <taxon>Fusarium</taxon>
        <taxon>Fusarium burgessii species complex</taxon>
    </lineage>
</organism>
<evidence type="ECO:0000313" key="2">
    <source>
        <dbReference type="Proteomes" id="UP000730481"/>
    </source>
</evidence>
<dbReference type="Proteomes" id="UP000730481">
    <property type="component" value="Unassembled WGS sequence"/>
</dbReference>
<protein>
    <submittedName>
        <fullName evidence="1">Uncharacterized protein</fullName>
    </submittedName>
</protein>